<evidence type="ECO:0000313" key="1">
    <source>
        <dbReference type="EMBL" id="KAJ0099308.1"/>
    </source>
</evidence>
<name>A0ACC1BKB7_9ROSI</name>
<accession>A0ACC1BKB7</accession>
<gene>
    <name evidence="1" type="ORF">Patl1_20586</name>
</gene>
<evidence type="ECO:0000313" key="2">
    <source>
        <dbReference type="Proteomes" id="UP001164250"/>
    </source>
</evidence>
<sequence>MIMVLVLAAFTMSAAIVSAQSTGEMAPAPAPLCTPEPPSLSRFPVLLLDSLLFYLFLRS</sequence>
<protein>
    <submittedName>
        <fullName evidence="1">Uncharacterized protein</fullName>
    </submittedName>
</protein>
<proteinExistence type="predicted"/>
<organism evidence="1 2">
    <name type="scientific">Pistacia atlantica</name>
    <dbReference type="NCBI Taxonomy" id="434234"/>
    <lineage>
        <taxon>Eukaryota</taxon>
        <taxon>Viridiplantae</taxon>
        <taxon>Streptophyta</taxon>
        <taxon>Embryophyta</taxon>
        <taxon>Tracheophyta</taxon>
        <taxon>Spermatophyta</taxon>
        <taxon>Magnoliopsida</taxon>
        <taxon>eudicotyledons</taxon>
        <taxon>Gunneridae</taxon>
        <taxon>Pentapetalae</taxon>
        <taxon>rosids</taxon>
        <taxon>malvids</taxon>
        <taxon>Sapindales</taxon>
        <taxon>Anacardiaceae</taxon>
        <taxon>Pistacia</taxon>
    </lineage>
</organism>
<dbReference type="Proteomes" id="UP001164250">
    <property type="component" value="Chromosome 4"/>
</dbReference>
<keyword evidence="2" id="KW-1185">Reference proteome</keyword>
<reference evidence="2" key="1">
    <citation type="journal article" date="2023" name="G3 (Bethesda)">
        <title>Genome assembly and association tests identify interacting loci associated with vigor, precocity, and sex in interspecific pistachio rootstocks.</title>
        <authorList>
            <person name="Palmer W."/>
            <person name="Jacygrad E."/>
            <person name="Sagayaradj S."/>
            <person name="Cavanaugh K."/>
            <person name="Han R."/>
            <person name="Bertier L."/>
            <person name="Beede B."/>
            <person name="Kafkas S."/>
            <person name="Golino D."/>
            <person name="Preece J."/>
            <person name="Michelmore R."/>
        </authorList>
    </citation>
    <scope>NUCLEOTIDE SEQUENCE [LARGE SCALE GENOMIC DNA]</scope>
</reference>
<comment type="caution">
    <text evidence="1">The sequence shown here is derived from an EMBL/GenBank/DDBJ whole genome shotgun (WGS) entry which is preliminary data.</text>
</comment>
<dbReference type="EMBL" id="CM047900">
    <property type="protein sequence ID" value="KAJ0099308.1"/>
    <property type="molecule type" value="Genomic_DNA"/>
</dbReference>